<evidence type="ECO:0000256" key="2">
    <source>
        <dbReference type="SAM" id="Phobius"/>
    </source>
</evidence>
<sequence length="1022" mass="110087">MASTIVSATTCRAAYAVALISITAVAPTLASATSLGPLSTGLALDAIATAIVYAFSFASNNSSVYDPFWCVLPLWLGFFFKSLAPGGVWFYEPRETLVLVLLWAWAVRFFVAIPWDGWTVGLEREDWRYADFRAKLPSPAYWAFSFSSLHLTPTLLVWAALAPASRVLLQGTAAPPLNTLDAAAALLAGGGILLEAVADAQLSRFRRDRGGRDSCAVGLWRWSRHPNYCGECTFWSGLLGFGFSSGAAQAEPLLAVGAPLMWLFFRAASVPLMDGRSQKRRRGYDVIMRADDPLADPFPPSFDGASAWPDASDERGEPALGSRGVTFADESPLPDLDRPPLPTSPERSEVLPQSRHGKNLRRALRCGLCTAVFCSLVGSVLLLEALLLATDSVSAGGSNVTLEYARKSLRSKMDNVVVTSACFLCLLMLAGHQLRRTSRVLRALHLLASGAALHLPASVLGGFVGWVFFACVDLVAPPGTSLMEDWFSEHLIYGVLVVFGQYAVSAALTASYGASLPPSFAAVMPYGHAGADLFVDVGHYPDGFDLSLAAAILGMFVGVVAGAVLVNVAPLANSLHVVAPPHRPNSSSRAEERGSAGTPGRRAGLLRRARASMTELVALAPESDHYAPHRRARLPAAEQTVSVESLDSLMFHICLVMLVMFCGYLLRVPIVLLELAFPAGTLALQSVVDSHFTDHRSGKSFIDRETIVRVSNTAHGLLIPAAISRHLLRTSSSPPPSRGSDDLASPRLPPGVTGLGPFFSIIAETWAPFALVSGLVWGVLSFWLIAPRLLPDHWAERALVEFGLLLLRMADPNDATPVLRDFTCKQIFHVLITGGGFLINCNQLHVLITGGGFFDVLVPIPLSASTQSALPLLVVSLLSIALFLLCHPAVQRACRRRLTRSPARRQLSAPSARRSPREISLTLEGQPRVTEGDMRAHGAALSLGAAASPQHDAEAGREDFSEVLPALPAPFLIAGWCEVWRRYSWFDTHTNNQNYEKLRTSELIFDANESVAVPVGETYARL</sequence>
<dbReference type="PANTHER" id="PTHR32251">
    <property type="entry name" value="3-OXO-5-ALPHA-STEROID 4-DEHYDROGENASE"/>
    <property type="match status" value="1"/>
</dbReference>
<feature type="transmembrane region" description="Helical" evidence="2">
    <location>
        <begin position="766"/>
        <end position="786"/>
    </location>
</feature>
<dbReference type="GeneID" id="17277819"/>
<dbReference type="KEGG" id="ehx:EMIHUDRAFT_112253"/>
<feature type="transmembrane region" description="Helical" evidence="2">
    <location>
        <begin position="548"/>
        <end position="572"/>
    </location>
</feature>
<evidence type="ECO:0000313" key="3">
    <source>
        <dbReference type="EnsemblProtists" id="EOD32545"/>
    </source>
</evidence>
<dbReference type="RefSeq" id="XP_005784974.1">
    <property type="nucleotide sequence ID" value="XM_005784917.1"/>
</dbReference>
<feature type="transmembrane region" description="Helical" evidence="2">
    <location>
        <begin position="649"/>
        <end position="666"/>
    </location>
</feature>
<feature type="region of interest" description="Disordered" evidence="1">
    <location>
        <begin position="305"/>
        <end position="354"/>
    </location>
</feature>
<feature type="transmembrane region" description="Helical" evidence="2">
    <location>
        <begin position="416"/>
        <end position="434"/>
    </location>
</feature>
<evidence type="ECO:0000256" key="1">
    <source>
        <dbReference type="SAM" id="MobiDB-lite"/>
    </source>
</evidence>
<keyword evidence="2" id="KW-0812">Transmembrane</keyword>
<dbReference type="Gene3D" id="1.20.120.1630">
    <property type="match status" value="1"/>
</dbReference>
<evidence type="ECO:0000313" key="4">
    <source>
        <dbReference type="Proteomes" id="UP000013827"/>
    </source>
</evidence>
<keyword evidence="2" id="KW-0472">Membrane</keyword>
<dbReference type="EnsemblProtists" id="EOD32545">
    <property type="protein sequence ID" value="EOD32545"/>
    <property type="gene ID" value="EMIHUDRAFT_112253"/>
</dbReference>
<feature type="transmembrane region" description="Helical" evidence="2">
    <location>
        <begin position="68"/>
        <end position="91"/>
    </location>
</feature>
<feature type="transmembrane region" description="Helical" evidence="2">
    <location>
        <begin position="446"/>
        <end position="470"/>
    </location>
</feature>
<feature type="transmembrane region" description="Helical" evidence="2">
    <location>
        <begin position="97"/>
        <end position="118"/>
    </location>
</feature>
<dbReference type="Pfam" id="PF06966">
    <property type="entry name" value="DUF1295"/>
    <property type="match status" value="1"/>
</dbReference>
<proteinExistence type="predicted"/>
<feature type="region of interest" description="Disordered" evidence="1">
    <location>
        <begin position="580"/>
        <end position="602"/>
    </location>
</feature>
<keyword evidence="2" id="KW-1133">Transmembrane helix</keyword>
<organism evidence="3 4">
    <name type="scientific">Emiliania huxleyi (strain CCMP1516)</name>
    <dbReference type="NCBI Taxonomy" id="280463"/>
    <lineage>
        <taxon>Eukaryota</taxon>
        <taxon>Haptista</taxon>
        <taxon>Haptophyta</taxon>
        <taxon>Prymnesiophyceae</taxon>
        <taxon>Isochrysidales</taxon>
        <taxon>Noelaerhabdaceae</taxon>
        <taxon>Emiliania</taxon>
    </lineage>
</organism>
<dbReference type="GO" id="GO:0016020">
    <property type="term" value="C:membrane"/>
    <property type="evidence" value="ECO:0007669"/>
    <property type="project" value="TreeGrafter"/>
</dbReference>
<feature type="transmembrane region" description="Helical" evidence="2">
    <location>
        <begin position="139"/>
        <end position="162"/>
    </location>
</feature>
<reference evidence="3" key="2">
    <citation type="submission" date="2024-10" db="UniProtKB">
        <authorList>
            <consortium name="EnsemblProtists"/>
        </authorList>
    </citation>
    <scope>IDENTIFICATION</scope>
</reference>
<feature type="transmembrane region" description="Helical" evidence="2">
    <location>
        <begin position="490"/>
        <end position="514"/>
    </location>
</feature>
<protein>
    <recommendedName>
        <fullName evidence="5">Steroid 5-alpha reductase C-terminal domain-containing protein</fullName>
    </recommendedName>
</protein>
<feature type="transmembrane region" description="Helical" evidence="2">
    <location>
        <begin position="12"/>
        <end position="32"/>
    </location>
</feature>
<feature type="transmembrane region" description="Helical" evidence="2">
    <location>
        <begin position="869"/>
        <end position="890"/>
    </location>
</feature>
<reference evidence="4" key="1">
    <citation type="journal article" date="2013" name="Nature">
        <title>Pan genome of the phytoplankton Emiliania underpins its global distribution.</title>
        <authorList>
            <person name="Read B.A."/>
            <person name="Kegel J."/>
            <person name="Klute M.J."/>
            <person name="Kuo A."/>
            <person name="Lefebvre S.C."/>
            <person name="Maumus F."/>
            <person name="Mayer C."/>
            <person name="Miller J."/>
            <person name="Monier A."/>
            <person name="Salamov A."/>
            <person name="Young J."/>
            <person name="Aguilar M."/>
            <person name="Claverie J.M."/>
            <person name="Frickenhaus S."/>
            <person name="Gonzalez K."/>
            <person name="Herman E.K."/>
            <person name="Lin Y.C."/>
            <person name="Napier J."/>
            <person name="Ogata H."/>
            <person name="Sarno A.F."/>
            <person name="Shmutz J."/>
            <person name="Schroeder D."/>
            <person name="de Vargas C."/>
            <person name="Verret F."/>
            <person name="von Dassow P."/>
            <person name="Valentin K."/>
            <person name="Van de Peer Y."/>
            <person name="Wheeler G."/>
            <person name="Dacks J.B."/>
            <person name="Delwiche C.F."/>
            <person name="Dyhrman S.T."/>
            <person name="Glockner G."/>
            <person name="John U."/>
            <person name="Richards T."/>
            <person name="Worden A.Z."/>
            <person name="Zhang X."/>
            <person name="Grigoriev I.V."/>
            <person name="Allen A.E."/>
            <person name="Bidle K."/>
            <person name="Borodovsky M."/>
            <person name="Bowler C."/>
            <person name="Brownlee C."/>
            <person name="Cock J.M."/>
            <person name="Elias M."/>
            <person name="Gladyshev V.N."/>
            <person name="Groth M."/>
            <person name="Guda C."/>
            <person name="Hadaegh A."/>
            <person name="Iglesias-Rodriguez M.D."/>
            <person name="Jenkins J."/>
            <person name="Jones B.M."/>
            <person name="Lawson T."/>
            <person name="Leese F."/>
            <person name="Lindquist E."/>
            <person name="Lobanov A."/>
            <person name="Lomsadze A."/>
            <person name="Malik S.B."/>
            <person name="Marsh M.E."/>
            <person name="Mackinder L."/>
            <person name="Mock T."/>
            <person name="Mueller-Roeber B."/>
            <person name="Pagarete A."/>
            <person name="Parker M."/>
            <person name="Probert I."/>
            <person name="Quesneville H."/>
            <person name="Raines C."/>
            <person name="Rensing S.A."/>
            <person name="Riano-Pachon D.M."/>
            <person name="Richier S."/>
            <person name="Rokitta S."/>
            <person name="Shiraiwa Y."/>
            <person name="Soanes D.M."/>
            <person name="van der Giezen M."/>
            <person name="Wahlund T.M."/>
            <person name="Williams B."/>
            <person name="Wilson W."/>
            <person name="Wolfe G."/>
            <person name="Wurch L.L."/>
        </authorList>
    </citation>
    <scope>NUCLEOTIDE SEQUENCE</scope>
</reference>
<name>A0A0D3K9W0_EMIH1</name>
<dbReference type="HOGENOM" id="CLU_295854_0_0_1"/>
<dbReference type="eggNOG" id="KOG4650">
    <property type="taxonomic scope" value="Eukaryota"/>
</dbReference>
<dbReference type="Proteomes" id="UP000013827">
    <property type="component" value="Unassembled WGS sequence"/>
</dbReference>
<dbReference type="PaxDb" id="2903-EOD32545"/>
<keyword evidence="4" id="KW-1185">Reference proteome</keyword>
<evidence type="ECO:0008006" key="5">
    <source>
        <dbReference type="Google" id="ProtNLM"/>
    </source>
</evidence>
<accession>A0A0D3K9W0</accession>
<dbReference type="InterPro" id="IPR010721">
    <property type="entry name" value="UstE-like"/>
</dbReference>
<dbReference type="PANTHER" id="PTHR32251:SF23">
    <property type="entry name" value="3-OXO-5-ALPHA-STEROID 4-DEHYDROGENASE (DUF1295)"/>
    <property type="match status" value="1"/>
</dbReference>
<dbReference type="AlphaFoldDB" id="A0A0D3K9W0"/>